<dbReference type="Proteomes" id="UP001064048">
    <property type="component" value="Chromosome 25"/>
</dbReference>
<protein>
    <submittedName>
        <fullName evidence="1">Uncharacterized protein</fullName>
    </submittedName>
</protein>
<dbReference type="EMBL" id="CM046125">
    <property type="protein sequence ID" value="KAI8423333.1"/>
    <property type="molecule type" value="Genomic_DNA"/>
</dbReference>
<gene>
    <name evidence="1" type="ORF">MSG28_014347</name>
</gene>
<sequence>MDCNSAEDNWGKNLRRNKIQAHRASLWAYICFLANSFHLKEKRSKNEHSYNETTHVEEGLDSVHKKKPERIENYRASNPIVYSCASLMTSIENASLFWMDKTAKSRNVRNYRTVKRDKTELLKISNKICLTPKGGSPDYISESGTSKECANINILDQSANSSAPNEYWKGFKSHKLQKHNKIDKTIKFSKSYDNLKDDKQGQVNNKKVVKSVKCSKRISWLYWLSGKHNKFRSFSKSGRKGYSHNLGVQCKKSNLDNFRGHEVPRVVTEIYESCNSSSEDFMKAAKSQSKKSCMCSSHCPPVRCPKPVPEICPKPRKAKSPQPSKEKCPKPPKPSKSVSPKPSKEKCPKPPKPPKSVSPKPSKEKCPKPPKPAKAKSPKPSKEKCPKPRKVKSPKPSKEKCKPPKPVKPPKLPPCPKPKPPKDYCPKPPKPKSPKPSKEKYPKPPKEKPPKPKKDKKKYSSSSSSHSSTCSSKSYKNSSSSTSSSSGKKRGKPPKPPKPPKPQKDKKSSTSSSGSMSKYCPPTNKESKVRFSKSSSSTSSSCASGHIVKSKAKPICNLPKTIAPKMEYTSKKKKRAVKHRLICIGPVNDSKQKVNVQLKIEIDEPDCPPQLECGGECQPKPKCIEVSCECDSPKPSQVCKTTKTKPVKKPSKPSVSSKSCACMSLPNLSKKAQKEIQCDCSVPTPKKTSQKGCDTKAEVAIQKRSYECKCIQPDLCSPSTMKKKEKSNSNSCTCIVCQGDCKPPVCKMSNKCLSANIKKKRHIECECDLASMPSKCKISPKSSPTEIVLAKSSCGCSHYAPGTKLGSKTGGQRLDCQPSKPKSSKSQKSNKSLDPCSKPPSAKSSKAMKCTIKKIKSNKCKIQKIKSMCKIKKVKSSKRDPCEELLQTKPKKYKNITNMGIQCGMGSMCGVIAPCLMDKQCGKDADPGASVQCARSSIIHRDRLVATKTFENLKRDDTDACSSYNNRTSLDEVALHEGIDLTTLCSHDRSRDRMCYAVLDQEDGTDGKNKIREDIGSRVRSEVQDLKNAVMGDWSNKDTDKGQGIRVVKLNETEVSPPRKENHSLIRPHGFPTTYFTSKILRRKKDKSLINAMHGLHLVSWAPSNEEPHHRQIVLERQAVALQGQVVAVGWGGSQAACRSVLW</sequence>
<accession>A0ACC0JGT9</accession>
<name>A0ACC0JGT9_CHOFU</name>
<evidence type="ECO:0000313" key="2">
    <source>
        <dbReference type="Proteomes" id="UP001064048"/>
    </source>
</evidence>
<reference evidence="1 2" key="1">
    <citation type="journal article" date="2022" name="Genome Biol. Evol.">
        <title>The Spruce Budworm Genome: Reconstructing the Evolutionary History of Antifreeze Proteins.</title>
        <authorList>
            <person name="Beliveau C."/>
            <person name="Gagne P."/>
            <person name="Picq S."/>
            <person name="Vernygora O."/>
            <person name="Keeling C.I."/>
            <person name="Pinkney K."/>
            <person name="Doucet D."/>
            <person name="Wen F."/>
            <person name="Johnston J.S."/>
            <person name="Maaroufi H."/>
            <person name="Boyle B."/>
            <person name="Laroche J."/>
            <person name="Dewar K."/>
            <person name="Juretic N."/>
            <person name="Blackburn G."/>
            <person name="Nisole A."/>
            <person name="Brunet B."/>
            <person name="Brandao M."/>
            <person name="Lumley L."/>
            <person name="Duan J."/>
            <person name="Quan G."/>
            <person name="Lucarotti C.J."/>
            <person name="Roe A.D."/>
            <person name="Sperling F.A.H."/>
            <person name="Levesque R.C."/>
            <person name="Cusson M."/>
        </authorList>
    </citation>
    <scope>NUCLEOTIDE SEQUENCE [LARGE SCALE GENOMIC DNA]</scope>
    <source>
        <strain evidence="1">Glfc:IPQL:Cfum</strain>
    </source>
</reference>
<proteinExistence type="predicted"/>
<keyword evidence="2" id="KW-1185">Reference proteome</keyword>
<organism evidence="1 2">
    <name type="scientific">Choristoneura fumiferana</name>
    <name type="common">Spruce budworm moth</name>
    <name type="synonym">Archips fumiferana</name>
    <dbReference type="NCBI Taxonomy" id="7141"/>
    <lineage>
        <taxon>Eukaryota</taxon>
        <taxon>Metazoa</taxon>
        <taxon>Ecdysozoa</taxon>
        <taxon>Arthropoda</taxon>
        <taxon>Hexapoda</taxon>
        <taxon>Insecta</taxon>
        <taxon>Pterygota</taxon>
        <taxon>Neoptera</taxon>
        <taxon>Endopterygota</taxon>
        <taxon>Lepidoptera</taxon>
        <taxon>Glossata</taxon>
        <taxon>Ditrysia</taxon>
        <taxon>Tortricoidea</taxon>
        <taxon>Tortricidae</taxon>
        <taxon>Tortricinae</taxon>
        <taxon>Choristoneura</taxon>
    </lineage>
</organism>
<evidence type="ECO:0000313" key="1">
    <source>
        <dbReference type="EMBL" id="KAI8423333.1"/>
    </source>
</evidence>
<comment type="caution">
    <text evidence="1">The sequence shown here is derived from an EMBL/GenBank/DDBJ whole genome shotgun (WGS) entry which is preliminary data.</text>
</comment>